<evidence type="ECO:0000313" key="2">
    <source>
        <dbReference type="Proteomes" id="UP000004550"/>
    </source>
</evidence>
<evidence type="ECO:0000313" key="1">
    <source>
        <dbReference type="EMBL" id="APL95712.1"/>
    </source>
</evidence>
<reference evidence="1 2" key="1">
    <citation type="journal article" date="2012" name="J. Bacteriol.">
        <title>Genome sequence of Sphingobium indicum B90A, a hexachlorocyclohexane-degrading bacterium.</title>
        <authorList>
            <person name="Anand S."/>
            <person name="Sangwan N."/>
            <person name="Lata P."/>
            <person name="Kaur J."/>
            <person name="Dua A."/>
            <person name="Singh A.K."/>
            <person name="Verma M."/>
            <person name="Kaur J."/>
            <person name="Khurana J.P."/>
            <person name="Khurana P."/>
            <person name="Mathur S."/>
            <person name="Lal R."/>
        </authorList>
    </citation>
    <scope>NUCLEOTIDE SEQUENCE [LARGE SCALE GENOMIC DNA]</scope>
    <source>
        <strain evidence="2">DSM 16412 / CCM 7286 / MTCC 6364 / B90A</strain>
    </source>
</reference>
<sequence length="60" mass="6728">MLFTFDTHSAEAYPASAEAEQFPLHCVHGTPGWANILDFGAVDPGVRIYRYYSIAPKLFH</sequence>
<protein>
    <submittedName>
        <fullName evidence="1">Uncharacterized protein</fullName>
    </submittedName>
</protein>
<proteinExistence type="predicted"/>
<dbReference type="Proteomes" id="UP000004550">
    <property type="component" value="Chromosome"/>
</dbReference>
<dbReference type="AlphaFoldDB" id="A0A1L5BSE3"/>
<gene>
    <name evidence="1" type="ORF">SIDU_14990</name>
</gene>
<dbReference type="EMBL" id="CP013070">
    <property type="protein sequence ID" value="APL95712.1"/>
    <property type="molecule type" value="Genomic_DNA"/>
</dbReference>
<organism evidence="1 2">
    <name type="scientific">Sphingobium indicum (strain DSM 16412 / CCM 7286 / MTCC 6364 / B90A)</name>
    <dbReference type="NCBI Taxonomy" id="861109"/>
    <lineage>
        <taxon>Bacteria</taxon>
        <taxon>Pseudomonadati</taxon>
        <taxon>Pseudomonadota</taxon>
        <taxon>Alphaproteobacteria</taxon>
        <taxon>Sphingomonadales</taxon>
        <taxon>Sphingomonadaceae</taxon>
        <taxon>Sphingobium</taxon>
    </lineage>
</organism>
<name>A0A1L5BSE3_SPHIB</name>
<dbReference type="RefSeq" id="WP_007685136.1">
    <property type="nucleotide sequence ID" value="NZ_CP013070.1"/>
</dbReference>
<dbReference type="KEGG" id="sinb:SIDU_14990"/>
<accession>A0A1L5BSE3</accession>